<evidence type="ECO:0000313" key="3">
    <source>
        <dbReference type="Proteomes" id="UP000199588"/>
    </source>
</evidence>
<keyword evidence="1" id="KW-1133">Transmembrane helix</keyword>
<sequence>MIIYDKVILIVSLVLGVILGYFFGDNIRFSEQWPLYEALRTTASIIFAVVGAWLAIIYPEKLKAPFRDKYQSIMSSDTRFSSLFSPIANSTIILSCVLVIGIISPIAKQISIFIEYKGIMRSISFGLLCCLTIWQVCTVFITLIPADLLKNKSDIEIARQNNIEHLMGKRKE</sequence>
<dbReference type="EMBL" id="FMUQ01000002">
    <property type="protein sequence ID" value="SCX75059.1"/>
    <property type="molecule type" value="Genomic_DNA"/>
</dbReference>
<evidence type="ECO:0008006" key="4">
    <source>
        <dbReference type="Google" id="ProtNLM"/>
    </source>
</evidence>
<evidence type="ECO:0000313" key="2">
    <source>
        <dbReference type="EMBL" id="SCX75059.1"/>
    </source>
</evidence>
<feature type="transmembrane region" description="Helical" evidence="1">
    <location>
        <begin position="43"/>
        <end position="59"/>
    </location>
</feature>
<proteinExistence type="predicted"/>
<gene>
    <name evidence="2" type="ORF">SAMN02910354_00083</name>
</gene>
<comment type="caution">
    <text evidence="2">The sequence shown here is derived from an EMBL/GenBank/DDBJ whole genome shotgun (WGS) entry which is preliminary data.</text>
</comment>
<keyword evidence="1" id="KW-0472">Membrane</keyword>
<name>A0A1G5AB05_9PAST</name>
<dbReference type="RefSeq" id="WP_090653608.1">
    <property type="nucleotide sequence ID" value="NZ_CP015031.1"/>
</dbReference>
<dbReference type="Proteomes" id="UP000199588">
    <property type="component" value="Unassembled WGS sequence"/>
</dbReference>
<evidence type="ECO:0000256" key="1">
    <source>
        <dbReference type="SAM" id="Phobius"/>
    </source>
</evidence>
<feature type="transmembrane region" description="Helical" evidence="1">
    <location>
        <begin position="7"/>
        <end position="23"/>
    </location>
</feature>
<protein>
    <recommendedName>
        <fullName evidence="4">CvpA family protein</fullName>
    </recommendedName>
</protein>
<keyword evidence="1" id="KW-0812">Transmembrane</keyword>
<feature type="transmembrane region" description="Helical" evidence="1">
    <location>
        <begin position="123"/>
        <end position="144"/>
    </location>
</feature>
<feature type="transmembrane region" description="Helical" evidence="1">
    <location>
        <begin position="80"/>
        <end position="103"/>
    </location>
</feature>
<reference evidence="2 3" key="1">
    <citation type="submission" date="2016-10" db="EMBL/GenBank/DDBJ databases">
        <authorList>
            <person name="Varghese N."/>
            <person name="Submissions S."/>
        </authorList>
    </citation>
    <scope>NUCLEOTIDE SEQUENCE [LARGE SCALE GENOMIC DNA]</scope>
    <source>
        <strain evidence="2 3">DSM 22022</strain>
    </source>
</reference>
<accession>A0A1G5AB05</accession>
<organism evidence="2 3">
    <name type="scientific">Basfia succiniciproducens</name>
    <dbReference type="NCBI Taxonomy" id="653940"/>
    <lineage>
        <taxon>Bacteria</taxon>
        <taxon>Pseudomonadati</taxon>
        <taxon>Pseudomonadota</taxon>
        <taxon>Gammaproteobacteria</taxon>
        <taxon>Pasteurellales</taxon>
        <taxon>Pasteurellaceae</taxon>
        <taxon>Basfia</taxon>
    </lineage>
</organism>
<keyword evidence="3" id="KW-1185">Reference proteome</keyword>